<organism evidence="1 2">
    <name type="scientific">Citreimonas salinaria</name>
    <dbReference type="NCBI Taxonomy" id="321339"/>
    <lineage>
        <taxon>Bacteria</taxon>
        <taxon>Pseudomonadati</taxon>
        <taxon>Pseudomonadota</taxon>
        <taxon>Alphaproteobacteria</taxon>
        <taxon>Rhodobacterales</taxon>
        <taxon>Roseobacteraceae</taxon>
        <taxon>Citreimonas</taxon>
    </lineage>
</organism>
<proteinExistence type="predicted"/>
<sequence length="232" mass="26944">MPDQKKVLPKHVPDYAPLFFKPQDWRRLHLCALINGYRALDRSRKGENFRLLYPQIISSLAEAHHVYLDEKFHEHEDSHFRYKKKDLEDARKKVSDAICAIEKVPRNFERTFSRTIAHRGIRSVREILTDLNNLQERLNWYSADPGNMSGRRSNAPLLKLINGVADIMEQQLTLSLPRTSERAVGGRYDDENECFVNDRFECIYRTVNTLEGSCTRANIASVLSARKGRVQT</sequence>
<name>A0A1H3IQK1_9RHOB</name>
<gene>
    <name evidence="1" type="ORF">SAMN05444340_105211</name>
</gene>
<dbReference type="RefSeq" id="WP_143042232.1">
    <property type="nucleotide sequence ID" value="NZ_FNPF01000005.1"/>
</dbReference>
<protein>
    <submittedName>
        <fullName evidence="1">Uncharacterized protein</fullName>
    </submittedName>
</protein>
<accession>A0A1H3IQK1</accession>
<dbReference type="EMBL" id="FNPF01000005">
    <property type="protein sequence ID" value="SDY29961.1"/>
    <property type="molecule type" value="Genomic_DNA"/>
</dbReference>
<evidence type="ECO:0000313" key="2">
    <source>
        <dbReference type="Proteomes" id="UP000199286"/>
    </source>
</evidence>
<dbReference type="AlphaFoldDB" id="A0A1H3IQK1"/>
<dbReference type="Proteomes" id="UP000199286">
    <property type="component" value="Unassembled WGS sequence"/>
</dbReference>
<evidence type="ECO:0000313" key="1">
    <source>
        <dbReference type="EMBL" id="SDY29961.1"/>
    </source>
</evidence>
<keyword evidence="2" id="KW-1185">Reference proteome</keyword>
<reference evidence="1 2" key="1">
    <citation type="submission" date="2016-10" db="EMBL/GenBank/DDBJ databases">
        <authorList>
            <person name="de Groot N.N."/>
        </authorList>
    </citation>
    <scope>NUCLEOTIDE SEQUENCE [LARGE SCALE GENOMIC DNA]</scope>
    <source>
        <strain evidence="1 2">DSM 26880</strain>
    </source>
</reference>